<sequence>MIIIGFEKAMQAWLKVYSRFKGVCRVLFISIPSPTGVAVS</sequence>
<proteinExistence type="predicted"/>
<dbReference type="STRING" id="1121451.DESAM_23044"/>
<evidence type="ECO:0000313" key="1">
    <source>
        <dbReference type="EMBL" id="CCO25311.1"/>
    </source>
</evidence>
<reference evidence="1 2" key="1">
    <citation type="submission" date="2012-10" db="EMBL/GenBank/DDBJ databases">
        <authorList>
            <person name="Genoscope - CEA"/>
        </authorList>
    </citation>
    <scope>NUCLEOTIDE SEQUENCE [LARGE SCALE GENOMIC DNA]</scope>
    <source>
        <strain evidence="2">AM13 / DSM 14728</strain>
    </source>
</reference>
<protein>
    <submittedName>
        <fullName evidence="1">Uncharacterized protein</fullName>
    </submittedName>
</protein>
<dbReference type="HOGENOM" id="CLU_3288493_0_0_7"/>
<keyword evidence="2" id="KW-1185">Reference proteome</keyword>
<name>L0RI69_9BACT</name>
<organism evidence="1 2">
    <name type="scientific">Maridesulfovibrio hydrothermalis AM13 = DSM 14728</name>
    <dbReference type="NCBI Taxonomy" id="1121451"/>
    <lineage>
        <taxon>Bacteria</taxon>
        <taxon>Pseudomonadati</taxon>
        <taxon>Thermodesulfobacteriota</taxon>
        <taxon>Desulfovibrionia</taxon>
        <taxon>Desulfovibrionales</taxon>
        <taxon>Desulfovibrionaceae</taxon>
        <taxon>Maridesulfovibrio</taxon>
    </lineage>
</organism>
<dbReference type="AlphaFoldDB" id="L0RI69"/>
<dbReference type="Proteomes" id="UP000010808">
    <property type="component" value="Chromosome"/>
</dbReference>
<evidence type="ECO:0000313" key="2">
    <source>
        <dbReference type="Proteomes" id="UP000010808"/>
    </source>
</evidence>
<accession>L0RI69</accession>
<dbReference type="EMBL" id="FO203522">
    <property type="protein sequence ID" value="CCO25311.1"/>
    <property type="molecule type" value="Genomic_DNA"/>
</dbReference>
<dbReference type="KEGG" id="dhy:DESAM_23044"/>
<gene>
    <name evidence="1" type="ORF">DESAM_23044</name>
</gene>